<dbReference type="GO" id="GO:0016020">
    <property type="term" value="C:membrane"/>
    <property type="evidence" value="ECO:0007669"/>
    <property type="project" value="InterPro"/>
</dbReference>
<dbReference type="RefSeq" id="WP_129122150.1">
    <property type="nucleotide sequence ID" value="NZ_PEIB01000010.1"/>
</dbReference>
<dbReference type="InterPro" id="IPR050093">
    <property type="entry name" value="ABC_SmlMolc_Importer"/>
</dbReference>
<dbReference type="PANTHER" id="PTHR42781">
    <property type="entry name" value="SPERMIDINE/PUTRESCINE IMPORT ATP-BINDING PROTEIN POTA"/>
    <property type="match status" value="1"/>
</dbReference>
<comment type="caution">
    <text evidence="9">The sequence shown here is derived from an EMBL/GenBank/DDBJ whole genome shotgun (WGS) entry which is preliminary data.</text>
</comment>
<dbReference type="Proteomes" id="UP000290287">
    <property type="component" value="Unassembled WGS sequence"/>
</dbReference>
<dbReference type="InterPro" id="IPR003593">
    <property type="entry name" value="AAA+_ATPase"/>
</dbReference>
<dbReference type="PROSITE" id="PS00211">
    <property type="entry name" value="ABC_TRANSPORTER_1"/>
    <property type="match status" value="1"/>
</dbReference>
<protein>
    <submittedName>
        <fullName evidence="9">Thiamine ABC transporter ATP-binding protein</fullName>
    </submittedName>
</protein>
<dbReference type="EMBL" id="PEIB01000010">
    <property type="protein sequence ID" value="RXJ73314.1"/>
    <property type="molecule type" value="Genomic_DNA"/>
</dbReference>
<organism evidence="9 10">
    <name type="scientific">Veronia nyctiphanis</name>
    <dbReference type="NCBI Taxonomy" id="1278244"/>
    <lineage>
        <taxon>Bacteria</taxon>
        <taxon>Pseudomonadati</taxon>
        <taxon>Pseudomonadota</taxon>
        <taxon>Gammaproteobacteria</taxon>
        <taxon>Vibrionales</taxon>
        <taxon>Vibrionaceae</taxon>
        <taxon>Veronia</taxon>
    </lineage>
</organism>
<gene>
    <name evidence="9" type="primary">thiQ</name>
    <name evidence="9" type="ORF">CS022_10000</name>
</gene>
<keyword evidence="5 9" id="KW-0067">ATP-binding</keyword>
<dbReference type="PROSITE" id="PS50893">
    <property type="entry name" value="ABC_TRANSPORTER_2"/>
    <property type="match status" value="1"/>
</dbReference>
<keyword evidence="4" id="KW-0547">Nucleotide-binding</keyword>
<evidence type="ECO:0000256" key="7">
    <source>
        <dbReference type="ARBA" id="ARBA00023136"/>
    </source>
</evidence>
<dbReference type="GO" id="GO:0005524">
    <property type="term" value="F:ATP binding"/>
    <property type="evidence" value="ECO:0007669"/>
    <property type="project" value="UniProtKB-KW"/>
</dbReference>
<dbReference type="GO" id="GO:0042626">
    <property type="term" value="F:ATPase-coupled transmembrane transporter activity"/>
    <property type="evidence" value="ECO:0007669"/>
    <property type="project" value="InterPro"/>
</dbReference>
<dbReference type="Gene3D" id="3.40.50.300">
    <property type="entry name" value="P-loop containing nucleotide triphosphate hydrolases"/>
    <property type="match status" value="1"/>
</dbReference>
<dbReference type="SUPFAM" id="SSF52540">
    <property type="entry name" value="P-loop containing nucleoside triphosphate hydrolases"/>
    <property type="match status" value="1"/>
</dbReference>
<evidence type="ECO:0000313" key="9">
    <source>
        <dbReference type="EMBL" id="RXJ73314.1"/>
    </source>
</evidence>
<keyword evidence="3" id="KW-0997">Cell inner membrane</keyword>
<evidence type="ECO:0000256" key="4">
    <source>
        <dbReference type="ARBA" id="ARBA00022741"/>
    </source>
</evidence>
<dbReference type="GO" id="GO:0016887">
    <property type="term" value="F:ATP hydrolysis activity"/>
    <property type="evidence" value="ECO:0007669"/>
    <property type="project" value="InterPro"/>
</dbReference>
<evidence type="ECO:0000256" key="6">
    <source>
        <dbReference type="ARBA" id="ARBA00022967"/>
    </source>
</evidence>
<evidence type="ECO:0000256" key="5">
    <source>
        <dbReference type="ARBA" id="ARBA00022840"/>
    </source>
</evidence>
<evidence type="ECO:0000313" key="10">
    <source>
        <dbReference type="Proteomes" id="UP000290287"/>
    </source>
</evidence>
<accession>A0A4Q0YT37</accession>
<evidence type="ECO:0000256" key="2">
    <source>
        <dbReference type="ARBA" id="ARBA00022475"/>
    </source>
</evidence>
<dbReference type="GO" id="GO:0071934">
    <property type="term" value="P:thiamine transmembrane transport"/>
    <property type="evidence" value="ECO:0007669"/>
    <property type="project" value="InterPro"/>
</dbReference>
<dbReference type="PANTHER" id="PTHR42781:SF1">
    <property type="entry name" value="THIAMINE IMPORT ATP-BINDING PROTEIN THIQ"/>
    <property type="match status" value="1"/>
</dbReference>
<dbReference type="InterPro" id="IPR017871">
    <property type="entry name" value="ABC_transporter-like_CS"/>
</dbReference>
<dbReference type="OrthoDB" id="9802264at2"/>
<dbReference type="InterPro" id="IPR027417">
    <property type="entry name" value="P-loop_NTPase"/>
</dbReference>
<evidence type="ECO:0000256" key="1">
    <source>
        <dbReference type="ARBA" id="ARBA00022448"/>
    </source>
</evidence>
<keyword evidence="7" id="KW-0472">Membrane</keyword>
<dbReference type="InterPro" id="IPR003439">
    <property type="entry name" value="ABC_transporter-like_ATP-bd"/>
</dbReference>
<dbReference type="NCBIfam" id="TIGR01277">
    <property type="entry name" value="thiQ"/>
    <property type="match status" value="1"/>
</dbReference>
<name>A0A4Q0YT37_9GAMM</name>
<dbReference type="Pfam" id="PF00005">
    <property type="entry name" value="ABC_tran"/>
    <property type="match status" value="1"/>
</dbReference>
<dbReference type="InterPro" id="IPR005968">
    <property type="entry name" value="Thiamine_ABC_ThiQ"/>
</dbReference>
<dbReference type="SMART" id="SM00382">
    <property type="entry name" value="AAA"/>
    <property type="match status" value="1"/>
</dbReference>
<keyword evidence="6" id="KW-1278">Translocase</keyword>
<sequence>MLHVNNLTHHYHSTTLSFSFSADQGSITAILGASGAGKSTLLTLLCGLLDPDDGKAEMDGVDFTNKAAHERPLSILFQEHNLFSHLKVEQNIAIGISPSLKLNDTQKMGVFDAAKSVGLAEYLGRLPDELSGGQKQRVALARCIVRRKPLLLLDEPFSALDPALRKEMLLLVKNMAEEQNITVLMVTHHPEDARLIADRLLFVDDGQVIYKGDLSVLDSPTPELKFYLNHK</sequence>
<evidence type="ECO:0000256" key="3">
    <source>
        <dbReference type="ARBA" id="ARBA00022519"/>
    </source>
</evidence>
<feature type="domain" description="ABC transporter" evidence="8">
    <location>
        <begin position="2"/>
        <end position="230"/>
    </location>
</feature>
<dbReference type="AlphaFoldDB" id="A0A4Q0YT37"/>
<proteinExistence type="predicted"/>
<reference evidence="9 10" key="1">
    <citation type="submission" date="2017-10" db="EMBL/GenBank/DDBJ databases">
        <title>Nyctiphanis sp. nov., isolated from the stomach of the euphausiid Nyctiphanes simplex (Hansen, 1911) in the Gulf of California.</title>
        <authorList>
            <person name="Gomez-Gil B."/>
            <person name="Aguilar-Mendez M."/>
            <person name="Lopez-Cortes A."/>
            <person name="Gomez-Gutierrez J."/>
            <person name="Roque A."/>
            <person name="Lang E."/>
            <person name="Gonzalez-Castillo A."/>
        </authorList>
    </citation>
    <scope>NUCLEOTIDE SEQUENCE [LARGE SCALE GENOMIC DNA]</scope>
    <source>
        <strain evidence="9 10">CAIM 600</strain>
    </source>
</reference>
<keyword evidence="1" id="KW-0813">Transport</keyword>
<keyword evidence="10" id="KW-1185">Reference proteome</keyword>
<keyword evidence="2" id="KW-1003">Cell membrane</keyword>
<evidence type="ECO:0000259" key="8">
    <source>
        <dbReference type="PROSITE" id="PS50893"/>
    </source>
</evidence>